<dbReference type="GO" id="GO:0016042">
    <property type="term" value="P:lipid catabolic process"/>
    <property type="evidence" value="ECO:0007669"/>
    <property type="project" value="UniProtKB-UniRule"/>
</dbReference>
<evidence type="ECO:0000256" key="1">
    <source>
        <dbReference type="ARBA" id="ARBA00022801"/>
    </source>
</evidence>
<keyword evidence="1 4" id="KW-0378">Hydrolase</keyword>
<keyword evidence="3 4" id="KW-0443">Lipid metabolism</keyword>
<protein>
    <submittedName>
        <fullName evidence="7">Patatin</fullName>
    </submittedName>
</protein>
<dbReference type="PANTHER" id="PTHR14226">
    <property type="entry name" value="NEUROPATHY TARGET ESTERASE/SWISS CHEESE D.MELANOGASTER"/>
    <property type="match status" value="1"/>
</dbReference>
<dbReference type="Proteomes" id="UP000220102">
    <property type="component" value="Unassembled WGS sequence"/>
</dbReference>
<dbReference type="EMBL" id="PDEQ01000001">
    <property type="protein sequence ID" value="PEN15403.1"/>
    <property type="molecule type" value="Genomic_DNA"/>
</dbReference>
<feature type="compositionally biased region" description="Acidic residues" evidence="5">
    <location>
        <begin position="384"/>
        <end position="402"/>
    </location>
</feature>
<dbReference type="PANTHER" id="PTHR14226:SF57">
    <property type="entry name" value="BLR7027 PROTEIN"/>
    <property type="match status" value="1"/>
</dbReference>
<evidence type="ECO:0000256" key="4">
    <source>
        <dbReference type="PROSITE-ProRule" id="PRU01161"/>
    </source>
</evidence>
<keyword evidence="8" id="KW-1185">Reference proteome</keyword>
<accession>A0A2A8D3N0</accession>
<evidence type="ECO:0000256" key="2">
    <source>
        <dbReference type="ARBA" id="ARBA00022963"/>
    </source>
</evidence>
<evidence type="ECO:0000313" key="7">
    <source>
        <dbReference type="EMBL" id="PEN15403.1"/>
    </source>
</evidence>
<evidence type="ECO:0000313" key="8">
    <source>
        <dbReference type="Proteomes" id="UP000220102"/>
    </source>
</evidence>
<feature type="region of interest" description="Disordered" evidence="5">
    <location>
        <begin position="374"/>
        <end position="402"/>
    </location>
</feature>
<keyword evidence="2 4" id="KW-0442">Lipid degradation</keyword>
<reference evidence="7 8" key="1">
    <citation type="submission" date="2017-10" db="EMBL/GenBank/DDBJ databases">
        <title>Draft genome of Longibacter Salinarum.</title>
        <authorList>
            <person name="Goh K.M."/>
            <person name="Shamsir M.S."/>
            <person name="Lim S.W."/>
        </authorList>
    </citation>
    <scope>NUCLEOTIDE SEQUENCE [LARGE SCALE GENOMIC DNA]</scope>
    <source>
        <strain evidence="7 8">KCTC 52045</strain>
    </source>
</reference>
<gene>
    <name evidence="7" type="ORF">CRI94_02555</name>
</gene>
<feature type="short sequence motif" description="DGA/G" evidence="4">
    <location>
        <begin position="206"/>
        <end position="208"/>
    </location>
</feature>
<dbReference type="Pfam" id="PF01734">
    <property type="entry name" value="Patatin"/>
    <property type="match status" value="1"/>
</dbReference>
<dbReference type="SUPFAM" id="SSF52151">
    <property type="entry name" value="FabD/lysophospholipase-like"/>
    <property type="match status" value="1"/>
</dbReference>
<evidence type="ECO:0000259" key="6">
    <source>
        <dbReference type="PROSITE" id="PS51635"/>
    </source>
</evidence>
<dbReference type="Gene3D" id="3.40.1090.10">
    <property type="entry name" value="Cytosolic phospholipase A2 catalytic domain"/>
    <property type="match status" value="2"/>
</dbReference>
<dbReference type="InterPro" id="IPR050301">
    <property type="entry name" value="NTE"/>
</dbReference>
<dbReference type="InterPro" id="IPR016035">
    <property type="entry name" value="Acyl_Trfase/lysoPLipase"/>
</dbReference>
<name>A0A2A8D3N0_9BACT</name>
<feature type="domain" description="PNPLA" evidence="6">
    <location>
        <begin position="1"/>
        <end position="219"/>
    </location>
</feature>
<feature type="active site" description="Nucleophile" evidence="4">
    <location>
        <position position="35"/>
    </location>
</feature>
<organism evidence="7 8">
    <name type="scientific">Longibacter salinarum</name>
    <dbReference type="NCBI Taxonomy" id="1850348"/>
    <lineage>
        <taxon>Bacteria</taxon>
        <taxon>Pseudomonadati</taxon>
        <taxon>Rhodothermota</taxon>
        <taxon>Rhodothermia</taxon>
        <taxon>Rhodothermales</taxon>
        <taxon>Salisaetaceae</taxon>
        <taxon>Longibacter</taxon>
    </lineage>
</organism>
<comment type="caution">
    <text evidence="7">The sequence shown here is derived from an EMBL/GenBank/DDBJ whole genome shotgun (WGS) entry which is preliminary data.</text>
</comment>
<proteinExistence type="predicted"/>
<dbReference type="OrthoDB" id="2339873at2"/>
<dbReference type="AlphaFoldDB" id="A0A2A8D3N0"/>
<comment type="caution">
    <text evidence="4">Lacks conserved residue(s) required for the propagation of feature annotation.</text>
</comment>
<dbReference type="InterPro" id="IPR002641">
    <property type="entry name" value="PNPLA_dom"/>
</dbReference>
<sequence>MLSGGGARSAFQAGVLRYISEAFPGVNFPVLTGISAGAINTAQIANHVGPLDEAAERLEDSWRDLDVEDVFEVESGLSILWSLLWNQRDKPESASVSPEAIRRQHGLLDTTPLWHFLSEKLGANEGILDGVSENLRQGRLRAAAVITTNYTTGQTVTWVQGQDFDVWERPNRISIHAELTVDHVMASTSLPLVFPAVQIGDSWYGDGGIRLSAPLAPAVHLGADRILAISNHYPRSRAEADAPSVIGYPPTAQIIGLLMNAIFADTLDQDAYTLERVNRLVNELPRHRRMGMREIQLLRLRPSVDLAQLAYEYKDQLPASVRFLTSGLGASETRSPDWMSVLLFLPDYIDRLMDIGYHDAKAQHDELEHFFSGIPTSTLSQDSTQDDDEEEIPVLEEIGEDR</sequence>
<evidence type="ECO:0000256" key="5">
    <source>
        <dbReference type="SAM" id="MobiDB-lite"/>
    </source>
</evidence>
<evidence type="ECO:0000256" key="3">
    <source>
        <dbReference type="ARBA" id="ARBA00023098"/>
    </source>
</evidence>
<feature type="active site" description="Proton acceptor" evidence="4">
    <location>
        <position position="206"/>
    </location>
</feature>
<dbReference type="PROSITE" id="PS51635">
    <property type="entry name" value="PNPLA"/>
    <property type="match status" value="1"/>
</dbReference>
<dbReference type="GO" id="GO:0016787">
    <property type="term" value="F:hydrolase activity"/>
    <property type="evidence" value="ECO:0007669"/>
    <property type="project" value="UniProtKB-UniRule"/>
</dbReference>
<feature type="short sequence motif" description="GXSXG" evidence="4">
    <location>
        <begin position="33"/>
        <end position="37"/>
    </location>
</feature>